<organism evidence="2 3">
    <name type="scientific">Spirosoma montaniterrae</name>
    <dbReference type="NCBI Taxonomy" id="1178516"/>
    <lineage>
        <taxon>Bacteria</taxon>
        <taxon>Pseudomonadati</taxon>
        <taxon>Bacteroidota</taxon>
        <taxon>Cytophagia</taxon>
        <taxon>Cytophagales</taxon>
        <taxon>Cytophagaceae</taxon>
        <taxon>Spirosoma</taxon>
    </lineage>
</organism>
<dbReference type="AlphaFoldDB" id="A0A1P9X246"/>
<accession>A0A1P9X246</accession>
<feature type="transmembrane region" description="Helical" evidence="1">
    <location>
        <begin position="227"/>
        <end position="247"/>
    </location>
</feature>
<dbReference type="Proteomes" id="UP000187941">
    <property type="component" value="Chromosome"/>
</dbReference>
<gene>
    <name evidence="2" type="ORF">AWR27_21590</name>
</gene>
<keyword evidence="3" id="KW-1185">Reference proteome</keyword>
<evidence type="ECO:0000313" key="2">
    <source>
        <dbReference type="EMBL" id="AQG81668.1"/>
    </source>
</evidence>
<name>A0A1P9X246_9BACT</name>
<feature type="transmembrane region" description="Helical" evidence="1">
    <location>
        <begin position="78"/>
        <end position="96"/>
    </location>
</feature>
<reference evidence="2 3" key="1">
    <citation type="submission" date="2016-01" db="EMBL/GenBank/DDBJ databases">
        <authorList>
            <person name="Oliw E.H."/>
        </authorList>
    </citation>
    <scope>NUCLEOTIDE SEQUENCE [LARGE SCALE GENOMIC DNA]</scope>
    <source>
        <strain evidence="2 3">DY10</strain>
    </source>
</reference>
<keyword evidence="1" id="KW-1133">Transmembrane helix</keyword>
<feature type="transmembrane region" description="Helical" evidence="1">
    <location>
        <begin position="52"/>
        <end position="71"/>
    </location>
</feature>
<keyword evidence="1" id="KW-0472">Membrane</keyword>
<sequence length="256" mass="29016">MYHFVDELRLRNLPLFWFGLICLGLSLLFLTLTRFTSVEVLGVNAWYKPFKFTLSTTLYVWAMAWFCHYLMPDFNVRPFNWTVIGLLGFELVYIIWQASRGQLSHFNISTPVYGALYSLMGIAITLVVLYTAYVGYLFFVRSFPELPIYYVWGIRIGILIFVVFAFEGFVMGARLSHTIGGPDGGAGLPLVNWSTRYGDPRIAHFVGMHALQVLPLLSFYVLKDVRLIVLAGLLYGALAVFTLVLALNGRPLISLT</sequence>
<dbReference type="STRING" id="1178516.AWR27_21590"/>
<feature type="transmembrane region" description="Helical" evidence="1">
    <location>
        <begin position="146"/>
        <end position="166"/>
    </location>
</feature>
<feature type="transmembrane region" description="Helical" evidence="1">
    <location>
        <begin position="116"/>
        <end position="139"/>
    </location>
</feature>
<proteinExistence type="predicted"/>
<feature type="transmembrane region" description="Helical" evidence="1">
    <location>
        <begin position="12"/>
        <end position="32"/>
    </location>
</feature>
<evidence type="ECO:0000256" key="1">
    <source>
        <dbReference type="SAM" id="Phobius"/>
    </source>
</evidence>
<protein>
    <submittedName>
        <fullName evidence="2">Uncharacterized protein</fullName>
    </submittedName>
</protein>
<dbReference type="KEGG" id="smon:AWR27_21590"/>
<dbReference type="OrthoDB" id="343560at2"/>
<dbReference type="RefSeq" id="WP_077133135.1">
    <property type="nucleotide sequence ID" value="NZ_CP014263.1"/>
</dbReference>
<dbReference type="EMBL" id="CP014263">
    <property type="protein sequence ID" value="AQG81668.1"/>
    <property type="molecule type" value="Genomic_DNA"/>
</dbReference>
<evidence type="ECO:0000313" key="3">
    <source>
        <dbReference type="Proteomes" id="UP000187941"/>
    </source>
</evidence>
<feature type="transmembrane region" description="Helical" evidence="1">
    <location>
        <begin position="202"/>
        <end position="222"/>
    </location>
</feature>
<keyword evidence="1" id="KW-0812">Transmembrane</keyword>